<dbReference type="OrthoDB" id="10418144at2759"/>
<keyword evidence="2" id="KW-1185">Reference proteome</keyword>
<accession>A0A8X6LTW6</accession>
<sequence length="78" mass="8987">MLEEEWNPNRSAGNWQQINLGVAPIGDWLNSAYERKRQFLPLPLWGIHSRGMIMVSRLVKWKCQSFGKFGLCVVGKIV</sequence>
<dbReference type="Proteomes" id="UP000887116">
    <property type="component" value="Unassembled WGS sequence"/>
</dbReference>
<name>A0A8X6LTW6_TRICU</name>
<gene>
    <name evidence="1" type="ORF">TNCT_327701</name>
</gene>
<dbReference type="AlphaFoldDB" id="A0A8X6LTW6"/>
<proteinExistence type="predicted"/>
<reference evidence="1" key="1">
    <citation type="submission" date="2020-07" db="EMBL/GenBank/DDBJ databases">
        <title>Multicomponent nature underlies the extraordinary mechanical properties of spider dragline silk.</title>
        <authorList>
            <person name="Kono N."/>
            <person name="Nakamura H."/>
            <person name="Mori M."/>
            <person name="Yoshida Y."/>
            <person name="Ohtoshi R."/>
            <person name="Malay A.D."/>
            <person name="Moran D.A.P."/>
            <person name="Tomita M."/>
            <person name="Numata K."/>
            <person name="Arakawa K."/>
        </authorList>
    </citation>
    <scope>NUCLEOTIDE SEQUENCE</scope>
</reference>
<comment type="caution">
    <text evidence="1">The sequence shown here is derived from an EMBL/GenBank/DDBJ whole genome shotgun (WGS) entry which is preliminary data.</text>
</comment>
<evidence type="ECO:0000313" key="2">
    <source>
        <dbReference type="Proteomes" id="UP000887116"/>
    </source>
</evidence>
<protein>
    <submittedName>
        <fullName evidence="1">Uncharacterized protein</fullName>
    </submittedName>
</protein>
<organism evidence="1 2">
    <name type="scientific">Trichonephila clavata</name>
    <name type="common">Joro spider</name>
    <name type="synonym">Nephila clavata</name>
    <dbReference type="NCBI Taxonomy" id="2740835"/>
    <lineage>
        <taxon>Eukaryota</taxon>
        <taxon>Metazoa</taxon>
        <taxon>Ecdysozoa</taxon>
        <taxon>Arthropoda</taxon>
        <taxon>Chelicerata</taxon>
        <taxon>Arachnida</taxon>
        <taxon>Araneae</taxon>
        <taxon>Araneomorphae</taxon>
        <taxon>Entelegynae</taxon>
        <taxon>Araneoidea</taxon>
        <taxon>Nephilidae</taxon>
        <taxon>Trichonephila</taxon>
    </lineage>
</organism>
<evidence type="ECO:0000313" key="1">
    <source>
        <dbReference type="EMBL" id="GFR20497.1"/>
    </source>
</evidence>
<dbReference type="EMBL" id="BMAO01008062">
    <property type="protein sequence ID" value="GFR20497.1"/>
    <property type="molecule type" value="Genomic_DNA"/>
</dbReference>